<dbReference type="InterPro" id="IPR004556">
    <property type="entry name" value="HemK-like"/>
</dbReference>
<accession>A3V6F0</accession>
<dbReference type="SUPFAM" id="SSF53335">
    <property type="entry name" value="S-adenosyl-L-methionine-dependent methyltransferases"/>
    <property type="match status" value="1"/>
</dbReference>
<protein>
    <recommendedName>
        <fullName evidence="5">Release factor glutamine methyltransferase</fullName>
        <shortName evidence="5">RF MTase</shortName>
        <ecNumber evidence="5">2.1.1.297</ecNumber>
    </recommendedName>
    <alternativeName>
        <fullName evidence="5">N5-glutamine methyltransferase PrmC</fullName>
    </alternativeName>
    <alternativeName>
        <fullName evidence="5">Protein-(glutamine-N5) MTase PrmC</fullName>
    </alternativeName>
    <alternativeName>
        <fullName evidence="5">Protein-glutamine N-methyltransferase PrmC</fullName>
    </alternativeName>
</protein>
<dbReference type="InterPro" id="IPR029063">
    <property type="entry name" value="SAM-dependent_MTases_sf"/>
</dbReference>
<keyword evidence="8" id="KW-1185">Reference proteome</keyword>
<dbReference type="PROSITE" id="PS00092">
    <property type="entry name" value="N6_MTASE"/>
    <property type="match status" value="1"/>
</dbReference>
<evidence type="ECO:0000259" key="6">
    <source>
        <dbReference type="Pfam" id="PF05175"/>
    </source>
</evidence>
<dbReference type="PANTHER" id="PTHR18895:SF74">
    <property type="entry name" value="MTRF1L RELEASE FACTOR GLUTAMINE METHYLTRANSFERASE"/>
    <property type="match status" value="1"/>
</dbReference>
<dbReference type="AlphaFoldDB" id="A3V6F0"/>
<dbReference type="InterPro" id="IPR019874">
    <property type="entry name" value="RF_methyltr_PrmC"/>
</dbReference>
<dbReference type="Pfam" id="PF05175">
    <property type="entry name" value="MTS"/>
    <property type="match status" value="1"/>
</dbReference>
<evidence type="ECO:0000313" key="8">
    <source>
        <dbReference type="Proteomes" id="UP000004507"/>
    </source>
</evidence>
<dbReference type="Gene3D" id="1.10.8.10">
    <property type="entry name" value="DNA helicase RuvA subunit, C-terminal domain"/>
    <property type="match status" value="1"/>
</dbReference>
<feature type="binding site" evidence="5">
    <location>
        <begin position="179"/>
        <end position="182"/>
    </location>
    <ligand>
        <name>substrate</name>
    </ligand>
</feature>
<dbReference type="STRING" id="314232.SKA53_05283"/>
<dbReference type="HAMAP" id="MF_02126">
    <property type="entry name" value="RF_methyltr_PrmC"/>
    <property type="match status" value="1"/>
</dbReference>
<keyword evidence="3 5" id="KW-0949">S-adenosyl-L-methionine</keyword>
<organism evidence="7 8">
    <name type="scientific">Yoonia vestfoldensis SKA53</name>
    <dbReference type="NCBI Taxonomy" id="314232"/>
    <lineage>
        <taxon>Bacteria</taxon>
        <taxon>Pseudomonadati</taxon>
        <taxon>Pseudomonadota</taxon>
        <taxon>Alphaproteobacteria</taxon>
        <taxon>Rhodobacterales</taxon>
        <taxon>Paracoccaceae</taxon>
        <taxon>Yoonia</taxon>
    </lineage>
</organism>
<sequence length="277" mass="28859">MSGFFAGGRFWDMTAADQAAMNQGHAQLGAAGVGDPGHESRLIWAHVTGDSAHFAALVARRAARAPLSHLLGYRDFYDHRFIVTPDVLDPRPDTEAIVTAALADPFAHVLDLGTGSGCILLSLLAARPQATGLGVDLSDAALAVAAQNRSALGLDQRATLVRSDWFTAVTGSFDLIVSNPPYIAATEMAGLQPEVRLHEPHLALTDGADGLSYYRIIAAGAGAHLAPGGRLIVEIGPTQASDVSALLRAAGFTDLRVIPDLDGRDRGIAGRWGAAAA</sequence>
<dbReference type="EC" id="2.1.1.297" evidence="5"/>
<dbReference type="eggNOG" id="COG2890">
    <property type="taxonomic scope" value="Bacteria"/>
</dbReference>
<name>A3V6F0_9RHOB</name>
<evidence type="ECO:0000256" key="4">
    <source>
        <dbReference type="ARBA" id="ARBA00048391"/>
    </source>
</evidence>
<dbReference type="RefSeq" id="WP_007205012.1">
    <property type="nucleotide sequence ID" value="NZ_CH672414.1"/>
</dbReference>
<evidence type="ECO:0000256" key="5">
    <source>
        <dbReference type="HAMAP-Rule" id="MF_02126"/>
    </source>
</evidence>
<feature type="binding site" evidence="5">
    <location>
        <begin position="113"/>
        <end position="117"/>
    </location>
    <ligand>
        <name>S-adenosyl-L-methionine</name>
        <dbReference type="ChEBI" id="CHEBI:59789"/>
    </ligand>
</feature>
<keyword evidence="1 5" id="KW-0489">Methyltransferase</keyword>
<comment type="caution">
    <text evidence="7">The sequence shown here is derived from an EMBL/GenBank/DDBJ whole genome shotgun (WGS) entry which is preliminary data.</text>
</comment>
<evidence type="ECO:0000313" key="7">
    <source>
        <dbReference type="EMBL" id="EAQ06474.1"/>
    </source>
</evidence>
<dbReference type="GO" id="GO:0032259">
    <property type="term" value="P:methylation"/>
    <property type="evidence" value="ECO:0007669"/>
    <property type="project" value="UniProtKB-KW"/>
</dbReference>
<feature type="binding site" evidence="5">
    <location>
        <position position="165"/>
    </location>
    <ligand>
        <name>S-adenosyl-L-methionine</name>
        <dbReference type="ChEBI" id="CHEBI:59789"/>
    </ligand>
</feature>
<keyword evidence="2 5" id="KW-0808">Transferase</keyword>
<evidence type="ECO:0000256" key="1">
    <source>
        <dbReference type="ARBA" id="ARBA00022603"/>
    </source>
</evidence>
<feature type="domain" description="Methyltransferase small" evidence="6">
    <location>
        <begin position="102"/>
        <end position="187"/>
    </location>
</feature>
<evidence type="ECO:0000256" key="2">
    <source>
        <dbReference type="ARBA" id="ARBA00022679"/>
    </source>
</evidence>
<reference evidence="7 8" key="1">
    <citation type="submission" date="2006-01" db="EMBL/GenBank/DDBJ databases">
        <authorList>
            <person name="Hagstrom A."/>
            <person name="Ferriera S."/>
            <person name="Johnson J."/>
            <person name="Kravitz S."/>
            <person name="Halpern A."/>
            <person name="Remington K."/>
            <person name="Beeson K."/>
            <person name="Tran B."/>
            <person name="Rogers Y.-H."/>
            <person name="Friedman R."/>
            <person name="Venter J.C."/>
        </authorList>
    </citation>
    <scope>NUCLEOTIDE SEQUENCE [LARGE SCALE GENOMIC DNA]</scope>
    <source>
        <strain evidence="7 8">SKA53</strain>
    </source>
</reference>
<feature type="binding site" evidence="5">
    <location>
        <position position="136"/>
    </location>
    <ligand>
        <name>S-adenosyl-L-methionine</name>
        <dbReference type="ChEBI" id="CHEBI:59789"/>
    </ligand>
</feature>
<dbReference type="NCBIfam" id="TIGR00536">
    <property type="entry name" value="hemK_fam"/>
    <property type="match status" value="1"/>
</dbReference>
<comment type="similarity">
    <text evidence="5">Belongs to the protein N5-glutamine methyltransferase family. PrmC subfamily.</text>
</comment>
<dbReference type="GO" id="GO:0102559">
    <property type="term" value="F:peptide chain release factor N(5)-glutamine methyltransferase activity"/>
    <property type="evidence" value="ECO:0007669"/>
    <property type="project" value="UniProtKB-EC"/>
</dbReference>
<dbReference type="InterPro" id="IPR002052">
    <property type="entry name" value="DNA_methylase_N6_adenine_CS"/>
</dbReference>
<dbReference type="EMBL" id="AAMS01000005">
    <property type="protein sequence ID" value="EAQ06474.1"/>
    <property type="molecule type" value="Genomic_DNA"/>
</dbReference>
<evidence type="ECO:0000256" key="3">
    <source>
        <dbReference type="ARBA" id="ARBA00022691"/>
    </source>
</evidence>
<dbReference type="PANTHER" id="PTHR18895">
    <property type="entry name" value="HEMK METHYLTRANSFERASE"/>
    <property type="match status" value="1"/>
</dbReference>
<dbReference type="CDD" id="cd02440">
    <property type="entry name" value="AdoMet_MTases"/>
    <property type="match status" value="1"/>
</dbReference>
<gene>
    <name evidence="5" type="primary">prmC</name>
    <name evidence="7" type="ORF">SKA53_05283</name>
</gene>
<proteinExistence type="inferred from homology"/>
<comment type="function">
    <text evidence="5">Methylates the class 1 translation termination release factors RF1/PrfA and RF2/PrfB on the glutamine residue of the universally conserved GGQ motif.</text>
</comment>
<comment type="catalytic activity">
    <reaction evidence="4 5">
        <text>L-glutaminyl-[peptide chain release factor] + S-adenosyl-L-methionine = N(5)-methyl-L-glutaminyl-[peptide chain release factor] + S-adenosyl-L-homocysteine + H(+)</text>
        <dbReference type="Rhea" id="RHEA:42896"/>
        <dbReference type="Rhea" id="RHEA-COMP:10271"/>
        <dbReference type="Rhea" id="RHEA-COMP:10272"/>
        <dbReference type="ChEBI" id="CHEBI:15378"/>
        <dbReference type="ChEBI" id="CHEBI:30011"/>
        <dbReference type="ChEBI" id="CHEBI:57856"/>
        <dbReference type="ChEBI" id="CHEBI:59789"/>
        <dbReference type="ChEBI" id="CHEBI:61891"/>
        <dbReference type="EC" id="2.1.1.297"/>
    </reaction>
</comment>
<dbReference type="GO" id="GO:0003676">
    <property type="term" value="F:nucleic acid binding"/>
    <property type="evidence" value="ECO:0007669"/>
    <property type="project" value="InterPro"/>
</dbReference>
<dbReference type="Gene3D" id="3.40.50.150">
    <property type="entry name" value="Vaccinia Virus protein VP39"/>
    <property type="match status" value="1"/>
</dbReference>
<dbReference type="HOGENOM" id="CLU_018398_3_1_5"/>
<dbReference type="InterPro" id="IPR007848">
    <property type="entry name" value="Small_mtfrase_dom"/>
</dbReference>
<dbReference type="NCBIfam" id="TIGR03534">
    <property type="entry name" value="RF_mod_PrmC"/>
    <property type="match status" value="1"/>
</dbReference>
<feature type="binding site" evidence="5">
    <location>
        <position position="179"/>
    </location>
    <ligand>
        <name>S-adenosyl-L-methionine</name>
        <dbReference type="ChEBI" id="CHEBI:59789"/>
    </ligand>
</feature>
<dbReference type="InterPro" id="IPR050320">
    <property type="entry name" value="N5-glutamine_MTase"/>
</dbReference>
<dbReference type="Proteomes" id="UP000004507">
    <property type="component" value="Unassembled WGS sequence"/>
</dbReference>